<dbReference type="AlphaFoldDB" id="A0A0F8A0G8"/>
<evidence type="ECO:0000256" key="1">
    <source>
        <dbReference type="SAM" id="MobiDB-lite"/>
    </source>
</evidence>
<feature type="compositionally biased region" description="Low complexity" evidence="1">
    <location>
        <begin position="220"/>
        <end position="233"/>
    </location>
</feature>
<dbReference type="EMBL" id="KQ030869">
    <property type="protein sequence ID" value="KJZ68534.1"/>
    <property type="molecule type" value="Genomic_DNA"/>
</dbReference>
<feature type="region of interest" description="Disordered" evidence="1">
    <location>
        <begin position="213"/>
        <end position="233"/>
    </location>
</feature>
<organism evidence="2 3">
    <name type="scientific">Hirsutella minnesotensis 3608</name>
    <dbReference type="NCBI Taxonomy" id="1043627"/>
    <lineage>
        <taxon>Eukaryota</taxon>
        <taxon>Fungi</taxon>
        <taxon>Dikarya</taxon>
        <taxon>Ascomycota</taxon>
        <taxon>Pezizomycotina</taxon>
        <taxon>Sordariomycetes</taxon>
        <taxon>Hypocreomycetidae</taxon>
        <taxon>Hypocreales</taxon>
        <taxon>Ophiocordycipitaceae</taxon>
        <taxon>Hirsutella</taxon>
    </lineage>
</organism>
<evidence type="ECO:0000313" key="3">
    <source>
        <dbReference type="Proteomes" id="UP000054481"/>
    </source>
</evidence>
<reference evidence="2 3" key="1">
    <citation type="journal article" date="2014" name="Genome Biol. Evol.">
        <title>Comparative genomics and transcriptomics analyses reveal divergent lifestyle features of nematode endoparasitic fungus Hirsutella minnesotensis.</title>
        <authorList>
            <person name="Lai Y."/>
            <person name="Liu K."/>
            <person name="Zhang X."/>
            <person name="Zhang X."/>
            <person name="Li K."/>
            <person name="Wang N."/>
            <person name="Shu C."/>
            <person name="Wu Y."/>
            <person name="Wang C."/>
            <person name="Bushley K.E."/>
            <person name="Xiang M."/>
            <person name="Liu X."/>
        </authorList>
    </citation>
    <scope>NUCLEOTIDE SEQUENCE [LARGE SCALE GENOMIC DNA]</scope>
    <source>
        <strain evidence="2 3">3608</strain>
    </source>
</reference>
<evidence type="ECO:0000313" key="2">
    <source>
        <dbReference type="EMBL" id="KJZ68534.1"/>
    </source>
</evidence>
<protein>
    <submittedName>
        <fullName evidence="2">Uncharacterized protein</fullName>
    </submittedName>
</protein>
<sequence>MAWEDKRPKIECIPSSQRMEVHLWQPGAVHRVRELGRQCRGQPVESLFLEMKNRRGSLLTVFGRGELGRSVRESWCALTVRFRDADSLLQRVRELPRAMKGGLFCWAWTAAESGGMWRGCPAASTCVLLLGGIPASYSVRRVAQLILQEPSLTRFSDGHDFASDWWIQPLADEMDFDYWFSCHENVLRRTHGMVELHPGDSVDVIDMGLQESGRGVGIYPSPGLSSSDDPLDE</sequence>
<name>A0A0F8A0G8_9HYPO</name>
<keyword evidence="3" id="KW-1185">Reference proteome</keyword>
<gene>
    <name evidence="2" type="ORF">HIM_12073</name>
</gene>
<dbReference type="Proteomes" id="UP000054481">
    <property type="component" value="Unassembled WGS sequence"/>
</dbReference>
<accession>A0A0F8A0G8</accession>
<proteinExistence type="predicted"/>